<dbReference type="RefSeq" id="WP_165237857.1">
    <property type="nucleotide sequence ID" value="NZ_CP049257.1"/>
</dbReference>
<dbReference type="Pfam" id="PF03793">
    <property type="entry name" value="PASTA"/>
    <property type="match status" value="1"/>
</dbReference>
<gene>
    <name evidence="3" type="ORF">G5V58_23735</name>
</gene>
<name>A0A6G6WJH0_9ACTN</name>
<organism evidence="3 4">
    <name type="scientific">Nocardioides anomalus</name>
    <dbReference type="NCBI Taxonomy" id="2712223"/>
    <lineage>
        <taxon>Bacteria</taxon>
        <taxon>Bacillati</taxon>
        <taxon>Actinomycetota</taxon>
        <taxon>Actinomycetes</taxon>
        <taxon>Propionibacteriales</taxon>
        <taxon>Nocardioidaceae</taxon>
        <taxon>Nocardioides</taxon>
    </lineage>
</organism>
<dbReference type="PROSITE" id="PS51178">
    <property type="entry name" value="PASTA"/>
    <property type="match status" value="1"/>
</dbReference>
<evidence type="ECO:0000259" key="2">
    <source>
        <dbReference type="PROSITE" id="PS51178"/>
    </source>
</evidence>
<dbReference type="Gene3D" id="3.30.10.20">
    <property type="match status" value="1"/>
</dbReference>
<proteinExistence type="predicted"/>
<dbReference type="AlphaFoldDB" id="A0A6G6WJH0"/>
<sequence length="355" mass="35215">MPIPRLVRACLVLSVAAAGLAVTAPAAQAQATRTWVSGVGDDVNPCSRTAPCKTFAGAISKTASGGVINVIDDGGYGAVTITKPITIDGTGHLASILVVGTPGVTINAPTDAQVVLRDIDIKSTNTGEGTCGATTGVNIIGAASVRLDDVRIAGFTTAVGGSFANSPVDAFLDLSVNDARINDNCTAGIGLAPAAGHAVRLALDSSTITGSNTALSVGAGAEAWVSNTRMYLNNTGLDRPGGTIHSACGNQVAGNATDGTFTDDLCGKVTTPTTTPTTPPTTTTPAPAPTYCTVPSLKKKSAARAGAALTAAGCTLGKVTRKHAGTKLRGKVITQAVEAGIEVKPGTAVGVVIGK</sequence>
<dbReference type="InterPro" id="IPR012334">
    <property type="entry name" value="Pectin_lyas_fold"/>
</dbReference>
<evidence type="ECO:0000256" key="1">
    <source>
        <dbReference type="SAM" id="SignalP"/>
    </source>
</evidence>
<evidence type="ECO:0000313" key="3">
    <source>
        <dbReference type="EMBL" id="QIG45362.1"/>
    </source>
</evidence>
<keyword evidence="4" id="KW-1185">Reference proteome</keyword>
<accession>A0A6G6WJH0</accession>
<feature type="domain" description="PASTA" evidence="2">
    <location>
        <begin position="288"/>
        <end position="355"/>
    </location>
</feature>
<dbReference type="Proteomes" id="UP000502996">
    <property type="component" value="Chromosome"/>
</dbReference>
<dbReference type="KEGG" id="nano:G5V58_23735"/>
<protein>
    <submittedName>
        <fullName evidence="3">PASTA domain-containing protein</fullName>
    </submittedName>
</protein>
<feature type="signal peptide" evidence="1">
    <location>
        <begin position="1"/>
        <end position="29"/>
    </location>
</feature>
<keyword evidence="1" id="KW-0732">Signal</keyword>
<dbReference type="InterPro" id="IPR011050">
    <property type="entry name" value="Pectin_lyase_fold/virulence"/>
</dbReference>
<dbReference type="SMART" id="SM00740">
    <property type="entry name" value="PASTA"/>
    <property type="match status" value="1"/>
</dbReference>
<dbReference type="EMBL" id="CP049257">
    <property type="protein sequence ID" value="QIG45362.1"/>
    <property type="molecule type" value="Genomic_DNA"/>
</dbReference>
<dbReference type="InterPro" id="IPR005543">
    <property type="entry name" value="PASTA_dom"/>
</dbReference>
<dbReference type="SUPFAM" id="SSF51126">
    <property type="entry name" value="Pectin lyase-like"/>
    <property type="match status" value="1"/>
</dbReference>
<reference evidence="3 4" key="1">
    <citation type="submission" date="2020-02" db="EMBL/GenBank/DDBJ databases">
        <title>Full genome sequence of Nocardioides sp. R-3366.</title>
        <authorList>
            <person name="Im W.-T."/>
        </authorList>
    </citation>
    <scope>NUCLEOTIDE SEQUENCE [LARGE SCALE GENOMIC DNA]</scope>
    <source>
        <strain evidence="3 4">R-3366</strain>
    </source>
</reference>
<evidence type="ECO:0000313" key="4">
    <source>
        <dbReference type="Proteomes" id="UP000502996"/>
    </source>
</evidence>
<feature type="chain" id="PRO_5026159378" evidence="1">
    <location>
        <begin position="30"/>
        <end position="355"/>
    </location>
</feature>
<dbReference type="Gene3D" id="2.160.20.10">
    <property type="entry name" value="Single-stranded right-handed beta-helix, Pectin lyase-like"/>
    <property type="match status" value="1"/>
</dbReference>